<reference evidence="1 2" key="1">
    <citation type="journal article" date="2021" name="BMC Genomics">
        <title>Datura genome reveals duplications of psychoactive alkaloid biosynthetic genes and high mutation rate following tissue culture.</title>
        <authorList>
            <person name="Rajewski A."/>
            <person name="Carter-House D."/>
            <person name="Stajich J."/>
            <person name="Litt A."/>
        </authorList>
    </citation>
    <scope>NUCLEOTIDE SEQUENCE [LARGE SCALE GENOMIC DNA]</scope>
    <source>
        <strain evidence="1">AR-01</strain>
    </source>
</reference>
<protein>
    <submittedName>
        <fullName evidence="1">Uncharacterized protein</fullName>
    </submittedName>
</protein>
<proteinExistence type="predicted"/>
<name>A0ABS8TNY0_DATST</name>
<dbReference type="EMBL" id="JACEIK010001844">
    <property type="protein sequence ID" value="MCD7472590.1"/>
    <property type="molecule type" value="Genomic_DNA"/>
</dbReference>
<accession>A0ABS8TNY0</accession>
<gene>
    <name evidence="1" type="ORF">HAX54_013864</name>
</gene>
<evidence type="ECO:0000313" key="2">
    <source>
        <dbReference type="Proteomes" id="UP000823775"/>
    </source>
</evidence>
<evidence type="ECO:0000313" key="1">
    <source>
        <dbReference type="EMBL" id="MCD7472590.1"/>
    </source>
</evidence>
<feature type="non-terminal residue" evidence="1">
    <location>
        <position position="96"/>
    </location>
</feature>
<organism evidence="1 2">
    <name type="scientific">Datura stramonium</name>
    <name type="common">Jimsonweed</name>
    <name type="synonym">Common thornapple</name>
    <dbReference type="NCBI Taxonomy" id="4076"/>
    <lineage>
        <taxon>Eukaryota</taxon>
        <taxon>Viridiplantae</taxon>
        <taxon>Streptophyta</taxon>
        <taxon>Embryophyta</taxon>
        <taxon>Tracheophyta</taxon>
        <taxon>Spermatophyta</taxon>
        <taxon>Magnoliopsida</taxon>
        <taxon>eudicotyledons</taxon>
        <taxon>Gunneridae</taxon>
        <taxon>Pentapetalae</taxon>
        <taxon>asterids</taxon>
        <taxon>lamiids</taxon>
        <taxon>Solanales</taxon>
        <taxon>Solanaceae</taxon>
        <taxon>Solanoideae</taxon>
        <taxon>Datureae</taxon>
        <taxon>Datura</taxon>
    </lineage>
</organism>
<dbReference type="Proteomes" id="UP000823775">
    <property type="component" value="Unassembled WGS sequence"/>
</dbReference>
<sequence length="96" mass="10659">MAVIQMMDSHWFRPISLRATELAMGRQIVTARHGNCHLEQDFQADCFSVMVGVTVCQSSDGPSLGPSLRETFQEILFKPDGGDDEPSGLRWSVTCQ</sequence>
<comment type="caution">
    <text evidence="1">The sequence shown here is derived from an EMBL/GenBank/DDBJ whole genome shotgun (WGS) entry which is preliminary data.</text>
</comment>
<keyword evidence="2" id="KW-1185">Reference proteome</keyword>